<name>A0A419V026_9BACL</name>
<evidence type="ECO:0000256" key="2">
    <source>
        <dbReference type="ARBA" id="ARBA00005697"/>
    </source>
</evidence>
<keyword evidence="6 8" id="KW-1133">Transmembrane helix</keyword>
<dbReference type="GO" id="GO:0005886">
    <property type="term" value="C:plasma membrane"/>
    <property type="evidence" value="ECO:0007669"/>
    <property type="project" value="UniProtKB-SubCell"/>
</dbReference>
<evidence type="ECO:0000256" key="6">
    <source>
        <dbReference type="ARBA" id="ARBA00022989"/>
    </source>
</evidence>
<protein>
    <submittedName>
        <fullName evidence="10">AGZA family xanthine/uracil permease-like MFS transporter</fullName>
    </submittedName>
</protein>
<accession>A0A419V026</accession>
<feature type="transmembrane region" description="Helical" evidence="9">
    <location>
        <begin position="166"/>
        <end position="186"/>
    </location>
</feature>
<dbReference type="AlphaFoldDB" id="A0A419V026"/>
<feature type="transmembrane region" description="Helical" evidence="9">
    <location>
        <begin position="419"/>
        <end position="436"/>
    </location>
</feature>
<comment type="similarity">
    <text evidence="2 8">Belongs to the nucleobase:cation symporter-2 (NCS2) (TC 2.A.40) family. Azg-like subfamily.</text>
</comment>
<organism evidence="10 11">
    <name type="scientific">Sinobaca qinghaiensis</name>
    <dbReference type="NCBI Taxonomy" id="342944"/>
    <lineage>
        <taxon>Bacteria</taxon>
        <taxon>Bacillati</taxon>
        <taxon>Bacillota</taxon>
        <taxon>Bacilli</taxon>
        <taxon>Bacillales</taxon>
        <taxon>Sporolactobacillaceae</taxon>
        <taxon>Sinobaca</taxon>
    </lineage>
</organism>
<keyword evidence="11" id="KW-1185">Reference proteome</keyword>
<feature type="transmembrane region" description="Helical" evidence="9">
    <location>
        <begin position="350"/>
        <end position="369"/>
    </location>
</feature>
<gene>
    <name evidence="10" type="ORF">ATL39_2667</name>
</gene>
<feature type="transmembrane region" description="Helical" evidence="9">
    <location>
        <begin position="46"/>
        <end position="67"/>
    </location>
</feature>
<comment type="caution">
    <text evidence="10">The sequence shown here is derived from an EMBL/GenBank/DDBJ whole genome shotgun (WGS) entry which is preliminary data.</text>
</comment>
<dbReference type="Pfam" id="PF00860">
    <property type="entry name" value="Xan_ur_permease"/>
    <property type="match status" value="1"/>
</dbReference>
<feature type="transmembrane region" description="Helical" evidence="9">
    <location>
        <begin position="322"/>
        <end position="344"/>
    </location>
</feature>
<evidence type="ECO:0000256" key="4">
    <source>
        <dbReference type="ARBA" id="ARBA00022475"/>
    </source>
</evidence>
<evidence type="ECO:0000256" key="3">
    <source>
        <dbReference type="ARBA" id="ARBA00022448"/>
    </source>
</evidence>
<comment type="subcellular location">
    <subcellularLocation>
        <location evidence="1 8">Cell membrane</location>
        <topology evidence="1 8">Multi-pass membrane protein</topology>
    </subcellularLocation>
</comment>
<evidence type="ECO:0000256" key="7">
    <source>
        <dbReference type="ARBA" id="ARBA00023136"/>
    </source>
</evidence>
<keyword evidence="4 8" id="KW-1003">Cell membrane</keyword>
<keyword evidence="3 8" id="KW-0813">Transport</keyword>
<dbReference type="Proteomes" id="UP000285120">
    <property type="component" value="Unassembled WGS sequence"/>
</dbReference>
<dbReference type="GO" id="GO:0005345">
    <property type="term" value="F:purine nucleobase transmembrane transporter activity"/>
    <property type="evidence" value="ECO:0007669"/>
    <property type="project" value="TreeGrafter"/>
</dbReference>
<keyword evidence="7 8" id="KW-0472">Membrane</keyword>
<feature type="transmembrane region" description="Helical" evidence="9">
    <location>
        <begin position="216"/>
        <end position="235"/>
    </location>
</feature>
<dbReference type="PANTHER" id="PTHR43337:SF11">
    <property type="entry name" value="GUANINE_HYPOXANTHINE PERMEASE PBUG"/>
    <property type="match status" value="1"/>
</dbReference>
<proteinExistence type="inferred from homology"/>
<keyword evidence="5 8" id="KW-0812">Transmembrane</keyword>
<evidence type="ECO:0000256" key="8">
    <source>
        <dbReference type="PIRNR" id="PIRNR005353"/>
    </source>
</evidence>
<dbReference type="OrthoDB" id="9808458at2"/>
<feature type="transmembrane region" description="Helical" evidence="9">
    <location>
        <begin position="193"/>
        <end position="210"/>
    </location>
</feature>
<evidence type="ECO:0000256" key="9">
    <source>
        <dbReference type="SAM" id="Phobius"/>
    </source>
</evidence>
<dbReference type="InterPro" id="IPR006043">
    <property type="entry name" value="NCS2"/>
</dbReference>
<feature type="transmembrane region" description="Helical" evidence="9">
    <location>
        <begin position="247"/>
        <end position="269"/>
    </location>
</feature>
<feature type="transmembrane region" description="Helical" evidence="9">
    <location>
        <begin position="74"/>
        <end position="92"/>
    </location>
</feature>
<reference evidence="10 11" key="1">
    <citation type="submission" date="2018-09" db="EMBL/GenBank/DDBJ databases">
        <title>Genomic Encyclopedia of Archaeal and Bacterial Type Strains, Phase II (KMG-II): from individual species to whole genera.</title>
        <authorList>
            <person name="Goeker M."/>
        </authorList>
    </citation>
    <scope>NUCLEOTIDE SEQUENCE [LARGE SCALE GENOMIC DNA]</scope>
    <source>
        <strain evidence="10 11">DSM 17008</strain>
    </source>
</reference>
<feature type="transmembrane region" description="Helical" evidence="9">
    <location>
        <begin position="130"/>
        <end position="154"/>
    </location>
</feature>
<dbReference type="PANTHER" id="PTHR43337">
    <property type="entry name" value="XANTHINE/URACIL PERMEASE C887.17-RELATED"/>
    <property type="match status" value="1"/>
</dbReference>
<dbReference type="RefSeq" id="WP_120193816.1">
    <property type="nucleotide sequence ID" value="NZ_RAPK01000010.1"/>
</dbReference>
<evidence type="ECO:0000256" key="1">
    <source>
        <dbReference type="ARBA" id="ARBA00004651"/>
    </source>
</evidence>
<feature type="transmembrane region" description="Helical" evidence="9">
    <location>
        <begin position="20"/>
        <end position="40"/>
    </location>
</feature>
<dbReference type="EMBL" id="RAPK01000010">
    <property type="protein sequence ID" value="RKD71271.1"/>
    <property type="molecule type" value="Genomic_DNA"/>
</dbReference>
<dbReference type="InterPro" id="IPR045018">
    <property type="entry name" value="Azg-like"/>
</dbReference>
<dbReference type="InterPro" id="IPR026033">
    <property type="entry name" value="Azg-like_bact_archaea"/>
</dbReference>
<sequence length="437" mass="45766">MNRYFEFAKQGTTLKRESLAGLTTFLSMAYILFVNPLILSDAGMDQGAVFTATALSAAVGTLIMGIIAKYPIALAPGMGLNAFFAYTVVIGLGIPWELALFGVFMSGIIFIGITLLGVREKVINAIPAELKYAVAAGIGLFIAFIGLKGAGIVVGDESTLVGLGSITSPLTLLASFGLIVTAVLMVKGIHGGIFYGMLITALTGIIFGLIDLPSGIVGAVPSLAPTFGAAFSILGEVEWTSQLIVQLIIVILTFLFVDFFDTAGTLYAVANQAGYVKDNKLPRAGRALLADSSATSIGAVLGTSTTTAYIESSAGVAAGGRTGFTSVVTAMLFLAAMFFSPLLVVVTETVTAPALIIVGVLMASSLRLIEWNKLEIALPAFLTVVAMPLTYSIATGIAIGFIFYPITMLVKGRGREINPIMYVLFFVFIAYFAFLGE</sequence>
<feature type="transmembrane region" description="Helical" evidence="9">
    <location>
        <begin position="98"/>
        <end position="118"/>
    </location>
</feature>
<feature type="transmembrane region" description="Helical" evidence="9">
    <location>
        <begin position="381"/>
        <end position="407"/>
    </location>
</feature>
<evidence type="ECO:0000256" key="5">
    <source>
        <dbReference type="ARBA" id="ARBA00022692"/>
    </source>
</evidence>
<evidence type="ECO:0000313" key="10">
    <source>
        <dbReference type="EMBL" id="RKD71271.1"/>
    </source>
</evidence>
<dbReference type="PIRSF" id="PIRSF005353">
    <property type="entry name" value="PbuG"/>
    <property type="match status" value="1"/>
</dbReference>
<evidence type="ECO:0000313" key="11">
    <source>
        <dbReference type="Proteomes" id="UP000285120"/>
    </source>
</evidence>